<evidence type="ECO:0000313" key="2">
    <source>
        <dbReference type="Proteomes" id="UP000243297"/>
    </source>
</evidence>
<dbReference type="EMBL" id="FUWY01000002">
    <property type="protein sequence ID" value="SJZ60870.1"/>
    <property type="molecule type" value="Genomic_DNA"/>
</dbReference>
<dbReference type="AlphaFoldDB" id="A0A1T4M1K4"/>
<dbReference type="OrthoDB" id="9766741at2"/>
<organism evidence="1 2">
    <name type="scientific">Anaerorhabdus furcosa</name>
    <dbReference type="NCBI Taxonomy" id="118967"/>
    <lineage>
        <taxon>Bacteria</taxon>
        <taxon>Bacillati</taxon>
        <taxon>Bacillota</taxon>
        <taxon>Erysipelotrichia</taxon>
        <taxon>Erysipelotrichales</taxon>
        <taxon>Erysipelotrichaceae</taxon>
        <taxon>Anaerorhabdus</taxon>
    </lineage>
</organism>
<sequence>MALKQLVSSTVTAANLSSGTVGVSSSKKELIFPISIDSNKKHYLIMSYTITFRNGQGTKLEIKLIREDIESLKVGDAFRYSPVYTGVVSNTGGTATQNSPYKSGMITTSNQIDSPISSVNAYANFGNLAKPTIKSNIVNSFVDFKKEFKIVFSTNNIYNMFEQFVINSGVFKFREKNTQDEYSQIDFDGTTLIIQANTLNGGKIYECYASCTVDDEQIANSPNIELSTVDSVPVVKPIYPINMVVYDSTYFSWEFSNKTGTEQFAYDLEISSDGTIWKSIVNHQITNKTVTEILNVDVGNVYWRVRGYNQNDIPSEWSEISLFINNSPPPKPVLVGIESKGRPLIKWTAENQIGYHLKIDNVYDSGEIYTSEKFHLVNEYIVNGEYNIQLRIINDLGKSSNWLKIEYIQYMTLSNPQVTITNTELGAFIYISKDNQFVKYYVYRNDVCIANITEAYLDKYVNGEDTYLIRGVDQFDNFSDTVIKNNFTSKKSQLIMLDGEMYDLSYRMDNKPIHNFNVNKDSTKVSYIGRRYVVHKQGTIETKEFNVQCNTDFNRLGEIMFYRNVFGNKGWVICNQMAISNNDLMNDVTLTLEQTSYKEGIEYEI</sequence>
<evidence type="ECO:0008006" key="3">
    <source>
        <dbReference type="Google" id="ProtNLM"/>
    </source>
</evidence>
<proteinExistence type="predicted"/>
<evidence type="ECO:0000313" key="1">
    <source>
        <dbReference type="EMBL" id="SJZ60870.1"/>
    </source>
</evidence>
<gene>
    <name evidence="1" type="ORF">SAMN02745191_1146</name>
</gene>
<dbReference type="STRING" id="118967.SAMN02745191_1146"/>
<reference evidence="2" key="1">
    <citation type="submission" date="2017-02" db="EMBL/GenBank/DDBJ databases">
        <authorList>
            <person name="Varghese N."/>
            <person name="Submissions S."/>
        </authorList>
    </citation>
    <scope>NUCLEOTIDE SEQUENCE [LARGE SCALE GENOMIC DNA]</scope>
    <source>
        <strain evidence="2">ATCC 25662</strain>
    </source>
</reference>
<protein>
    <recommendedName>
        <fullName evidence="3">Fibronectin type-III domain-containing protein</fullName>
    </recommendedName>
</protein>
<dbReference type="RefSeq" id="WP_078711555.1">
    <property type="nucleotide sequence ID" value="NZ_FUWY01000002.1"/>
</dbReference>
<dbReference type="Gene3D" id="2.60.40.10">
    <property type="entry name" value="Immunoglobulins"/>
    <property type="match status" value="1"/>
</dbReference>
<dbReference type="Proteomes" id="UP000243297">
    <property type="component" value="Unassembled WGS sequence"/>
</dbReference>
<keyword evidence="2" id="KW-1185">Reference proteome</keyword>
<dbReference type="InterPro" id="IPR013783">
    <property type="entry name" value="Ig-like_fold"/>
</dbReference>
<accession>A0A1T4M1K4</accession>
<name>A0A1T4M1K4_9FIRM</name>